<organism evidence="3 4">
    <name type="scientific">Nannocystis bainbridge</name>
    <dbReference type="NCBI Taxonomy" id="2995303"/>
    <lineage>
        <taxon>Bacteria</taxon>
        <taxon>Pseudomonadati</taxon>
        <taxon>Myxococcota</taxon>
        <taxon>Polyangia</taxon>
        <taxon>Nannocystales</taxon>
        <taxon>Nannocystaceae</taxon>
        <taxon>Nannocystis</taxon>
    </lineage>
</organism>
<dbReference type="Proteomes" id="UP001221686">
    <property type="component" value="Unassembled WGS sequence"/>
</dbReference>
<evidence type="ECO:0000256" key="2">
    <source>
        <dbReference type="SAM" id="SignalP"/>
    </source>
</evidence>
<keyword evidence="4" id="KW-1185">Reference proteome</keyword>
<proteinExistence type="predicted"/>
<protein>
    <submittedName>
        <fullName evidence="3">Uncharacterized protein</fullName>
    </submittedName>
</protein>
<feature type="region of interest" description="Disordered" evidence="1">
    <location>
        <begin position="21"/>
        <end position="98"/>
    </location>
</feature>
<reference evidence="3 4" key="1">
    <citation type="submission" date="2022-11" db="EMBL/GenBank/DDBJ databases">
        <title>Minimal conservation of predation-associated metabolite biosynthetic gene clusters underscores biosynthetic potential of Myxococcota including descriptions for ten novel species: Archangium lansinium sp. nov., Myxococcus landrumus sp. nov., Nannocystis bai.</title>
        <authorList>
            <person name="Ahearne A."/>
            <person name="Stevens C."/>
            <person name="Dowd S."/>
        </authorList>
    </citation>
    <scope>NUCLEOTIDE SEQUENCE [LARGE SCALE GENOMIC DNA]</scope>
    <source>
        <strain evidence="3 4">BB15-2</strain>
    </source>
</reference>
<evidence type="ECO:0000256" key="1">
    <source>
        <dbReference type="SAM" id="MobiDB-lite"/>
    </source>
</evidence>
<accession>A0ABT5DZS6</accession>
<dbReference type="EMBL" id="JAQNDL010000001">
    <property type="protein sequence ID" value="MDC0718569.1"/>
    <property type="molecule type" value="Genomic_DNA"/>
</dbReference>
<dbReference type="RefSeq" id="WP_272087049.1">
    <property type="nucleotide sequence ID" value="NZ_JAQNDL010000001.1"/>
</dbReference>
<feature type="signal peptide" evidence="2">
    <location>
        <begin position="1"/>
        <end position="16"/>
    </location>
</feature>
<sequence>MPRLPPAVLASVLALAACGDGGGGATADVASTTSAVTSAAPDTTGSSTSSSTSSTGSSGDPTTTTTTGEPSTSTTSSSTTSTTTTTGETTTGDASSTTAPDPIEACLAEVDPGNECAACICTDCMALWDACHADEGCAAIQQCAQSSLCYGLDCQAPCESVINLYGLMGGPSWNLWKPMSDCLAATCRPLCAWG</sequence>
<keyword evidence="2" id="KW-0732">Signal</keyword>
<gene>
    <name evidence="3" type="ORF">POL25_16795</name>
</gene>
<name>A0ABT5DZS6_9BACT</name>
<feature type="chain" id="PRO_5047530765" evidence="2">
    <location>
        <begin position="17"/>
        <end position="194"/>
    </location>
</feature>
<dbReference type="PROSITE" id="PS51257">
    <property type="entry name" value="PROKAR_LIPOPROTEIN"/>
    <property type="match status" value="1"/>
</dbReference>
<comment type="caution">
    <text evidence="3">The sequence shown here is derived from an EMBL/GenBank/DDBJ whole genome shotgun (WGS) entry which is preliminary data.</text>
</comment>
<evidence type="ECO:0000313" key="4">
    <source>
        <dbReference type="Proteomes" id="UP001221686"/>
    </source>
</evidence>
<evidence type="ECO:0000313" key="3">
    <source>
        <dbReference type="EMBL" id="MDC0718569.1"/>
    </source>
</evidence>
<feature type="compositionally biased region" description="Low complexity" evidence="1">
    <location>
        <begin position="26"/>
        <end position="98"/>
    </location>
</feature>